<proteinExistence type="predicted"/>
<dbReference type="RefSeq" id="WP_369869062.1">
    <property type="nucleotide sequence ID" value="NZ_JBGFFE010000013.1"/>
</dbReference>
<evidence type="ECO:0000313" key="2">
    <source>
        <dbReference type="Proteomes" id="UP001565220"/>
    </source>
</evidence>
<sequence>MPCADRRNVSGGELAVVGESISAGSLARAVEAESGRSVRVLCPLETTGELTAEGDILIPDEDSAARQFTLAGGVIADPLYKPICPDGVPFYSLPHEAFSGRCYRKRIPNLINRKLKLEGAI</sequence>
<name>A0ABV4DYI2_9CLOT</name>
<accession>A0ABV4DYI2</accession>
<dbReference type="EMBL" id="JBGFFE010000013">
    <property type="protein sequence ID" value="MEY8763950.1"/>
    <property type="molecule type" value="Genomic_DNA"/>
</dbReference>
<organism evidence="1 2">
    <name type="scientific">Clostridium lapidicellarium</name>
    <dbReference type="NCBI Taxonomy" id="3240931"/>
    <lineage>
        <taxon>Bacteria</taxon>
        <taxon>Bacillati</taxon>
        <taxon>Bacillota</taxon>
        <taxon>Clostridia</taxon>
        <taxon>Eubacteriales</taxon>
        <taxon>Clostridiaceae</taxon>
        <taxon>Clostridium</taxon>
    </lineage>
</organism>
<keyword evidence="2" id="KW-1185">Reference proteome</keyword>
<evidence type="ECO:0000313" key="1">
    <source>
        <dbReference type="EMBL" id="MEY8763950.1"/>
    </source>
</evidence>
<dbReference type="Proteomes" id="UP001565220">
    <property type="component" value="Unassembled WGS sequence"/>
</dbReference>
<reference evidence="1 2" key="1">
    <citation type="submission" date="2024-08" db="EMBL/GenBank/DDBJ databases">
        <title>Clostridium lapicellarii sp. nov., and Clostridium renhuaiense sp. nov., two species isolated from the mud in a fermentation cellar used for producing sauce-flavour Chinese liquors.</title>
        <authorList>
            <person name="Yang F."/>
            <person name="Wang H."/>
            <person name="Chen L.Q."/>
            <person name="Zhou N."/>
            <person name="Lu J.J."/>
            <person name="Pu X.X."/>
            <person name="Wan B."/>
            <person name="Wang L."/>
            <person name="Liu S.J."/>
        </authorList>
    </citation>
    <scope>NUCLEOTIDE SEQUENCE [LARGE SCALE GENOMIC DNA]</scope>
    <source>
        <strain evidence="1 2">MT-113</strain>
    </source>
</reference>
<protein>
    <submittedName>
        <fullName evidence="1">Uncharacterized protein</fullName>
    </submittedName>
</protein>
<comment type="caution">
    <text evidence="1">The sequence shown here is derived from an EMBL/GenBank/DDBJ whole genome shotgun (WGS) entry which is preliminary data.</text>
</comment>
<gene>
    <name evidence="1" type="ORF">AB8S09_09920</name>
</gene>